<evidence type="ECO:0000313" key="1">
    <source>
        <dbReference type="EMBL" id="KAJ0007693.1"/>
    </source>
</evidence>
<evidence type="ECO:0000313" key="2">
    <source>
        <dbReference type="Proteomes" id="UP001163603"/>
    </source>
</evidence>
<sequence length="135" mass="15571">MANHNRGDKICSFLNLLTLDPQPFPILLLVTVTIVLLFPQWIFFSEFNNVAKSTKPITHFALLAISILLVMLIRWLLSDDIPPPLLSTMHFDRCCWSFNCCFSEGFLPLKVGGLILVLLFMGQYQHAIHERWLIR</sequence>
<dbReference type="Proteomes" id="UP001163603">
    <property type="component" value="Chromosome 15"/>
</dbReference>
<protein>
    <submittedName>
        <fullName evidence="1">Uncharacterized protein</fullName>
    </submittedName>
</protein>
<accession>A0ACC0X235</accession>
<dbReference type="EMBL" id="CM047750">
    <property type="protein sequence ID" value="KAJ0007693.1"/>
    <property type="molecule type" value="Genomic_DNA"/>
</dbReference>
<organism evidence="1 2">
    <name type="scientific">Pistacia integerrima</name>
    <dbReference type="NCBI Taxonomy" id="434235"/>
    <lineage>
        <taxon>Eukaryota</taxon>
        <taxon>Viridiplantae</taxon>
        <taxon>Streptophyta</taxon>
        <taxon>Embryophyta</taxon>
        <taxon>Tracheophyta</taxon>
        <taxon>Spermatophyta</taxon>
        <taxon>Magnoliopsida</taxon>
        <taxon>eudicotyledons</taxon>
        <taxon>Gunneridae</taxon>
        <taxon>Pentapetalae</taxon>
        <taxon>rosids</taxon>
        <taxon>malvids</taxon>
        <taxon>Sapindales</taxon>
        <taxon>Anacardiaceae</taxon>
        <taxon>Pistacia</taxon>
    </lineage>
</organism>
<keyword evidence="2" id="KW-1185">Reference proteome</keyword>
<gene>
    <name evidence="1" type="ORF">Pint_30255</name>
</gene>
<reference evidence="2" key="1">
    <citation type="journal article" date="2023" name="G3 (Bethesda)">
        <title>Genome assembly and association tests identify interacting loci associated with vigor, precocity, and sex in interspecific pistachio rootstocks.</title>
        <authorList>
            <person name="Palmer W."/>
            <person name="Jacygrad E."/>
            <person name="Sagayaradj S."/>
            <person name="Cavanaugh K."/>
            <person name="Han R."/>
            <person name="Bertier L."/>
            <person name="Beede B."/>
            <person name="Kafkas S."/>
            <person name="Golino D."/>
            <person name="Preece J."/>
            <person name="Michelmore R."/>
        </authorList>
    </citation>
    <scope>NUCLEOTIDE SEQUENCE [LARGE SCALE GENOMIC DNA]</scope>
</reference>
<proteinExistence type="predicted"/>
<comment type="caution">
    <text evidence="1">The sequence shown here is derived from an EMBL/GenBank/DDBJ whole genome shotgun (WGS) entry which is preliminary data.</text>
</comment>
<name>A0ACC0X235_9ROSI</name>